<reference evidence="1 2" key="1">
    <citation type="submission" date="2021-03" db="EMBL/GenBank/DDBJ databases">
        <title>Fibrella sp. HMF5036 genome sequencing and assembly.</title>
        <authorList>
            <person name="Kang H."/>
            <person name="Kim H."/>
            <person name="Bae S."/>
            <person name="Joh K."/>
        </authorList>
    </citation>
    <scope>NUCLEOTIDE SEQUENCE [LARGE SCALE GENOMIC DNA]</scope>
    <source>
        <strain evidence="1 2">HMF5036</strain>
    </source>
</reference>
<accession>A0A939K0H3</accession>
<evidence type="ECO:0000313" key="2">
    <source>
        <dbReference type="Proteomes" id="UP000664795"/>
    </source>
</evidence>
<gene>
    <name evidence="1" type="ORF">J2I48_24520</name>
</gene>
<organism evidence="1 2">
    <name type="scientific">Fibrella aquatilis</name>
    <dbReference type="NCBI Taxonomy" id="2817059"/>
    <lineage>
        <taxon>Bacteria</taxon>
        <taxon>Pseudomonadati</taxon>
        <taxon>Bacteroidota</taxon>
        <taxon>Cytophagia</taxon>
        <taxon>Cytophagales</taxon>
        <taxon>Spirosomataceae</taxon>
        <taxon>Fibrella</taxon>
    </lineage>
</organism>
<comment type="caution">
    <text evidence="1">The sequence shown here is derived from an EMBL/GenBank/DDBJ whole genome shotgun (WGS) entry which is preliminary data.</text>
</comment>
<keyword evidence="2" id="KW-1185">Reference proteome</keyword>
<evidence type="ECO:0000313" key="1">
    <source>
        <dbReference type="EMBL" id="MBO0934194.1"/>
    </source>
</evidence>
<name>A0A939K0H3_9BACT</name>
<dbReference type="EMBL" id="JAFMYU010000028">
    <property type="protein sequence ID" value="MBO0934194.1"/>
    <property type="molecule type" value="Genomic_DNA"/>
</dbReference>
<dbReference type="RefSeq" id="WP_207338160.1">
    <property type="nucleotide sequence ID" value="NZ_JAFMYU010000028.1"/>
</dbReference>
<proteinExistence type="predicted"/>
<sequence length="135" mass="15363">MKTSYFFLFIVLSCLIGCGKTDEPAPTTLYKRWKAVNTDAYITFLREGIVLYGKDSTADGCCSSPRFFQSKDNKLIFKDIAPKSLPVQLQTEKPECANIRCRPPEYTDWEIIFITPNHLVLDAENRGRQTYVAAP</sequence>
<dbReference type="AlphaFoldDB" id="A0A939K0H3"/>
<protein>
    <submittedName>
        <fullName evidence="1">Uncharacterized protein</fullName>
    </submittedName>
</protein>
<dbReference type="Proteomes" id="UP000664795">
    <property type="component" value="Unassembled WGS sequence"/>
</dbReference>